<organism evidence="4 5">
    <name type="scientific">Variovorax ginsengisoli</name>
    <dbReference type="NCBI Taxonomy" id="363844"/>
    <lineage>
        <taxon>Bacteria</taxon>
        <taxon>Pseudomonadati</taxon>
        <taxon>Pseudomonadota</taxon>
        <taxon>Betaproteobacteria</taxon>
        <taxon>Burkholderiales</taxon>
        <taxon>Comamonadaceae</taxon>
        <taxon>Variovorax</taxon>
    </lineage>
</organism>
<evidence type="ECO:0000256" key="3">
    <source>
        <dbReference type="SAM" id="SignalP"/>
    </source>
</evidence>
<keyword evidence="5" id="KW-1185">Reference proteome</keyword>
<evidence type="ECO:0000313" key="5">
    <source>
        <dbReference type="Proteomes" id="UP001169027"/>
    </source>
</evidence>
<feature type="chain" id="PRO_5047296187" evidence="3">
    <location>
        <begin position="23"/>
        <end position="333"/>
    </location>
</feature>
<dbReference type="InterPro" id="IPR005770">
    <property type="entry name" value="PhnD"/>
</dbReference>
<reference evidence="4" key="1">
    <citation type="submission" date="2023-06" db="EMBL/GenBank/DDBJ databases">
        <authorList>
            <person name="Jiang Y."/>
            <person name="Liu Q."/>
        </authorList>
    </citation>
    <scope>NUCLEOTIDE SEQUENCE</scope>
    <source>
        <strain evidence="4">CGMCC 1.12090</strain>
    </source>
</reference>
<dbReference type="PANTHER" id="PTHR35841">
    <property type="entry name" value="PHOSPHONATES-BINDING PERIPLASMIC PROTEIN"/>
    <property type="match status" value="1"/>
</dbReference>
<dbReference type="RefSeq" id="WP_301810913.1">
    <property type="nucleotide sequence ID" value="NZ_JAUJZH010000011.1"/>
</dbReference>
<evidence type="ECO:0000313" key="4">
    <source>
        <dbReference type="EMBL" id="MDO1533874.1"/>
    </source>
</evidence>
<accession>A0ABT8S4M5</accession>
<keyword evidence="2 3" id="KW-0732">Signal</keyword>
<comment type="similarity">
    <text evidence="1">Belongs to the phosphate/phosphite/phosphonate binding protein family.</text>
</comment>
<feature type="signal peptide" evidence="3">
    <location>
        <begin position="1"/>
        <end position="22"/>
    </location>
</feature>
<dbReference type="NCBIfam" id="TIGR01098">
    <property type="entry name" value="3A0109s03R"/>
    <property type="match status" value="1"/>
</dbReference>
<protein>
    <submittedName>
        <fullName evidence="4">Phosphate/phosphite/phosphonate ABC transporter substrate-binding protein</fullName>
    </submittedName>
</protein>
<evidence type="ECO:0000256" key="2">
    <source>
        <dbReference type="ARBA" id="ARBA00022729"/>
    </source>
</evidence>
<dbReference type="Proteomes" id="UP001169027">
    <property type="component" value="Unassembled WGS sequence"/>
</dbReference>
<dbReference type="EMBL" id="JAUKVY010000011">
    <property type="protein sequence ID" value="MDO1533874.1"/>
    <property type="molecule type" value="Genomic_DNA"/>
</dbReference>
<name>A0ABT8S4M5_9BURK</name>
<dbReference type="SUPFAM" id="SSF53850">
    <property type="entry name" value="Periplasmic binding protein-like II"/>
    <property type="match status" value="1"/>
</dbReference>
<evidence type="ECO:0000256" key="1">
    <source>
        <dbReference type="ARBA" id="ARBA00007162"/>
    </source>
</evidence>
<dbReference type="Pfam" id="PF12974">
    <property type="entry name" value="Phosphonate-bd"/>
    <property type="match status" value="1"/>
</dbReference>
<dbReference type="PANTHER" id="PTHR35841:SF1">
    <property type="entry name" value="PHOSPHONATES-BINDING PERIPLASMIC PROTEIN"/>
    <property type="match status" value="1"/>
</dbReference>
<dbReference type="Gene3D" id="3.40.190.10">
    <property type="entry name" value="Periplasmic binding protein-like II"/>
    <property type="match status" value="2"/>
</dbReference>
<gene>
    <name evidence="4" type="ORF">Q2T77_16430</name>
</gene>
<sequence>MLRRGALAIAGVALAAALGWHAGAAAQAAPAELRFGVLPVGGVVESRESWTPLLAELSRALGRPVTVHSATTYEALGEAIRRRQVDLSLLSAQLALDAVTQRRMVVLAQVERHGGTPDHRAVLLVRKDGPSDPLADLLARPEQWRLARGDSRSVSGFILPQVQLFLPNRIAMETRFKSEIVGTHQTTALAVANGDADVATNNTTDFERFRAQFPAEAERLQVIWQSEPTPPAQVLVRSDVPPELQKKLRAFLVGYGRGRGPRAEAQREVLKSLRASLGYAAADNKALLPAARLQYQLARQSALNAQWVSEAARQARLQRIETAYAEQVAALQD</sequence>
<proteinExistence type="inferred from homology"/>
<comment type="caution">
    <text evidence="4">The sequence shown here is derived from an EMBL/GenBank/DDBJ whole genome shotgun (WGS) entry which is preliminary data.</text>
</comment>